<dbReference type="EMBL" id="JASPKY010000820">
    <property type="protein sequence ID" value="KAK9681369.1"/>
    <property type="molecule type" value="Genomic_DNA"/>
</dbReference>
<dbReference type="SUPFAM" id="SSF52047">
    <property type="entry name" value="RNI-like"/>
    <property type="match status" value="1"/>
</dbReference>
<dbReference type="InterPro" id="IPR057207">
    <property type="entry name" value="FBXL15_LRR"/>
</dbReference>
<dbReference type="Pfam" id="PF25372">
    <property type="entry name" value="DUF7885"/>
    <property type="match status" value="1"/>
</dbReference>
<dbReference type="InterPro" id="IPR032675">
    <property type="entry name" value="LRR_dom_sf"/>
</dbReference>
<name>A0AAW1HX50_POPJA</name>
<dbReference type="SMART" id="SM00367">
    <property type="entry name" value="LRR_CC"/>
    <property type="match status" value="3"/>
</dbReference>
<protein>
    <submittedName>
        <fullName evidence="2">Leucine rich repeat</fullName>
    </submittedName>
</protein>
<accession>A0AAW1HX50</accession>
<evidence type="ECO:0000313" key="3">
    <source>
        <dbReference type="Proteomes" id="UP001458880"/>
    </source>
</evidence>
<evidence type="ECO:0000313" key="2">
    <source>
        <dbReference type="EMBL" id="KAK9681369.1"/>
    </source>
</evidence>
<organism evidence="2 3">
    <name type="scientific">Popillia japonica</name>
    <name type="common">Japanese beetle</name>
    <dbReference type="NCBI Taxonomy" id="7064"/>
    <lineage>
        <taxon>Eukaryota</taxon>
        <taxon>Metazoa</taxon>
        <taxon>Ecdysozoa</taxon>
        <taxon>Arthropoda</taxon>
        <taxon>Hexapoda</taxon>
        <taxon>Insecta</taxon>
        <taxon>Pterygota</taxon>
        <taxon>Neoptera</taxon>
        <taxon>Endopterygota</taxon>
        <taxon>Coleoptera</taxon>
        <taxon>Polyphaga</taxon>
        <taxon>Scarabaeiformia</taxon>
        <taxon>Scarabaeidae</taxon>
        <taxon>Rutelinae</taxon>
        <taxon>Popillia</taxon>
    </lineage>
</organism>
<dbReference type="PANTHER" id="PTHR13318">
    <property type="entry name" value="PARTNER OF PAIRED, ISOFORM B-RELATED"/>
    <property type="match status" value="1"/>
</dbReference>
<dbReference type="GO" id="GO:0019005">
    <property type="term" value="C:SCF ubiquitin ligase complex"/>
    <property type="evidence" value="ECO:0007669"/>
    <property type="project" value="TreeGrafter"/>
</dbReference>
<keyword evidence="3" id="KW-1185">Reference proteome</keyword>
<evidence type="ECO:0000259" key="1">
    <source>
        <dbReference type="Pfam" id="PF25372"/>
    </source>
</evidence>
<reference evidence="2 3" key="1">
    <citation type="journal article" date="2024" name="BMC Genomics">
        <title>De novo assembly and annotation of Popillia japonica's genome with initial clues to its potential as an invasive pest.</title>
        <authorList>
            <person name="Cucini C."/>
            <person name="Boschi S."/>
            <person name="Funari R."/>
            <person name="Cardaioli E."/>
            <person name="Iannotti N."/>
            <person name="Marturano G."/>
            <person name="Paoli F."/>
            <person name="Bruttini M."/>
            <person name="Carapelli A."/>
            <person name="Frati F."/>
            <person name="Nardi F."/>
        </authorList>
    </citation>
    <scope>NUCLEOTIDE SEQUENCE [LARGE SCALE GENOMIC DNA]</scope>
    <source>
        <strain evidence="2">DMR45628</strain>
    </source>
</reference>
<dbReference type="Gene3D" id="3.80.10.10">
    <property type="entry name" value="Ribonuclease Inhibitor"/>
    <property type="match status" value="1"/>
</dbReference>
<dbReference type="Proteomes" id="UP001458880">
    <property type="component" value="Unassembled WGS sequence"/>
</dbReference>
<dbReference type="AlphaFoldDB" id="A0AAW1HX50"/>
<feature type="domain" description="F-box/LRR-repeat protein 15-like leucin rich repeat" evidence="1">
    <location>
        <begin position="82"/>
        <end position="200"/>
    </location>
</feature>
<dbReference type="PANTHER" id="PTHR13318:SF190">
    <property type="entry name" value="PARTNER OF PAIRED, ISOFORM B"/>
    <property type="match status" value="1"/>
</dbReference>
<gene>
    <name evidence="2" type="ORF">QE152_g38358</name>
</gene>
<sequence length="292" mass="33404">MSWNTTISLVPSLRNICIDFVGNNLPCLLNQINTIARLPHHIKDRILHKISVSLHFWKELDAKLVWKCLVHRYTKEVNLTFSIVDDELLSVLKICRNLRELYITQMLDNNFTAQGLLELIPYLTELRILTLSRCTVVNEDVIISIAEHCPKLTSLDLHSCVDITDAALYKLARLKHLSWITLSNTKVSDNGLEALVKGPSGRNLIEFRVADCPNVTGNILPVIIANCPKLEVFVFHGCKMIQDTQLLDLPFKDTQLLDLPFKGLKQIQYFSDTQLLDLPFKGLKQIQYTIEW</sequence>
<proteinExistence type="predicted"/>
<dbReference type="InterPro" id="IPR006553">
    <property type="entry name" value="Leu-rich_rpt_Cys-con_subtyp"/>
</dbReference>
<comment type="caution">
    <text evidence="2">The sequence shown here is derived from an EMBL/GenBank/DDBJ whole genome shotgun (WGS) entry which is preliminary data.</text>
</comment>
<dbReference type="GO" id="GO:0031146">
    <property type="term" value="P:SCF-dependent proteasomal ubiquitin-dependent protein catabolic process"/>
    <property type="evidence" value="ECO:0007669"/>
    <property type="project" value="TreeGrafter"/>
</dbReference>